<protein>
    <submittedName>
        <fullName evidence="5">Bardet-Biedl syndrome 4 protein</fullName>
    </submittedName>
</protein>
<dbReference type="SMART" id="SM00028">
    <property type="entry name" value="TPR"/>
    <property type="match status" value="3"/>
</dbReference>
<name>A0AAE0FGV9_9CHLO</name>
<dbReference type="SUPFAM" id="SSF48452">
    <property type="entry name" value="TPR-like"/>
    <property type="match status" value="1"/>
</dbReference>
<evidence type="ECO:0000256" key="4">
    <source>
        <dbReference type="PROSITE-ProRule" id="PRU00339"/>
    </source>
</evidence>
<dbReference type="Pfam" id="PF00515">
    <property type="entry name" value="TPR_1"/>
    <property type="match status" value="1"/>
</dbReference>
<evidence type="ECO:0000313" key="5">
    <source>
        <dbReference type="EMBL" id="KAK3259392.1"/>
    </source>
</evidence>
<evidence type="ECO:0000256" key="2">
    <source>
        <dbReference type="ARBA" id="ARBA00022803"/>
    </source>
</evidence>
<evidence type="ECO:0000256" key="3">
    <source>
        <dbReference type="ARBA" id="ARBA00023778"/>
    </source>
</evidence>
<keyword evidence="2 4" id="KW-0802">TPR repeat</keyword>
<feature type="repeat" description="TPR" evidence="4">
    <location>
        <begin position="124"/>
        <end position="157"/>
    </location>
</feature>
<dbReference type="Gene3D" id="1.25.40.10">
    <property type="entry name" value="Tetratricopeptide repeat domain"/>
    <property type="match status" value="1"/>
</dbReference>
<dbReference type="EMBL" id="LGRX02018780">
    <property type="protein sequence ID" value="KAK3259392.1"/>
    <property type="molecule type" value="Genomic_DNA"/>
</dbReference>
<keyword evidence="1" id="KW-0677">Repeat</keyword>
<sequence length="165" mass="18945">MASSGQITAASAEVAGDSALRDRANYEIHILYIRQDFDICLKLIESQLTAYNNACEYPIYVKALIKRQKGEIQESLQLFQAATCLNPHNVANLKQVGRSLYLLGKHKPAIDVYEEAQRIGIDDWEIWHNKGLCFMYLKMYDKAIDCFRRANQIQRHDATFMQLGK</sequence>
<dbReference type="Proteomes" id="UP001190700">
    <property type="component" value="Unassembled WGS sequence"/>
</dbReference>
<dbReference type="InterPro" id="IPR019734">
    <property type="entry name" value="TPR_rpt"/>
</dbReference>
<proteinExistence type="inferred from homology"/>
<reference evidence="5 6" key="1">
    <citation type="journal article" date="2015" name="Genome Biol. Evol.">
        <title>Comparative Genomics of a Bacterivorous Green Alga Reveals Evolutionary Causalities and Consequences of Phago-Mixotrophic Mode of Nutrition.</title>
        <authorList>
            <person name="Burns J.A."/>
            <person name="Paasch A."/>
            <person name="Narechania A."/>
            <person name="Kim E."/>
        </authorList>
    </citation>
    <scope>NUCLEOTIDE SEQUENCE [LARGE SCALE GENOMIC DNA]</scope>
    <source>
        <strain evidence="5 6">PLY_AMNH</strain>
    </source>
</reference>
<evidence type="ECO:0000313" key="6">
    <source>
        <dbReference type="Proteomes" id="UP001190700"/>
    </source>
</evidence>
<keyword evidence="6" id="KW-1185">Reference proteome</keyword>
<comment type="caution">
    <text evidence="5">The sequence shown here is derived from an EMBL/GenBank/DDBJ whole genome shotgun (WGS) entry which is preliminary data.</text>
</comment>
<gene>
    <name evidence="5" type="ORF">CYMTET_31608</name>
</gene>
<evidence type="ECO:0000256" key="1">
    <source>
        <dbReference type="ARBA" id="ARBA00022737"/>
    </source>
</evidence>
<dbReference type="PROSITE" id="PS50005">
    <property type="entry name" value="TPR"/>
    <property type="match status" value="1"/>
</dbReference>
<dbReference type="InterPro" id="IPR011990">
    <property type="entry name" value="TPR-like_helical_dom_sf"/>
</dbReference>
<dbReference type="AlphaFoldDB" id="A0AAE0FGV9"/>
<accession>A0AAE0FGV9</accession>
<dbReference type="GO" id="GO:0061512">
    <property type="term" value="P:protein localization to cilium"/>
    <property type="evidence" value="ECO:0007669"/>
    <property type="project" value="TreeGrafter"/>
</dbReference>
<feature type="non-terminal residue" evidence="5">
    <location>
        <position position="165"/>
    </location>
</feature>
<dbReference type="PANTHER" id="PTHR44186">
    <property type="match status" value="1"/>
</dbReference>
<dbReference type="PANTHER" id="PTHR44186:SF1">
    <property type="entry name" value="BARDET-BIEDL SYNDROME 4 PROTEIN"/>
    <property type="match status" value="1"/>
</dbReference>
<dbReference type="GO" id="GO:0060271">
    <property type="term" value="P:cilium assembly"/>
    <property type="evidence" value="ECO:0007669"/>
    <property type="project" value="TreeGrafter"/>
</dbReference>
<organism evidence="5 6">
    <name type="scientific">Cymbomonas tetramitiformis</name>
    <dbReference type="NCBI Taxonomy" id="36881"/>
    <lineage>
        <taxon>Eukaryota</taxon>
        <taxon>Viridiplantae</taxon>
        <taxon>Chlorophyta</taxon>
        <taxon>Pyramimonadophyceae</taxon>
        <taxon>Pyramimonadales</taxon>
        <taxon>Pyramimonadaceae</taxon>
        <taxon>Cymbomonas</taxon>
    </lineage>
</organism>
<comment type="similarity">
    <text evidence="3">Belongs to the BBS4 family.</text>
</comment>
<dbReference type="GO" id="GO:0036064">
    <property type="term" value="C:ciliary basal body"/>
    <property type="evidence" value="ECO:0007669"/>
    <property type="project" value="TreeGrafter"/>
</dbReference>